<reference evidence="2 3" key="1">
    <citation type="submission" date="2016-11" db="EMBL/GenBank/DDBJ databases">
        <title>Draft Genome Sequences of Nine Cyanobacterial Strains from Diverse Habitats.</title>
        <authorList>
            <person name="Zhu T."/>
            <person name="Hou S."/>
            <person name="Lu X."/>
            <person name="Hess W.R."/>
        </authorList>
    </citation>
    <scope>NUCLEOTIDE SEQUENCE [LARGE SCALE GENOMIC DNA]</scope>
    <source>
        <strain evidence="2 3">IAM M-71</strain>
    </source>
</reference>
<evidence type="ECO:0000259" key="1">
    <source>
        <dbReference type="PROSITE" id="PS50035"/>
    </source>
</evidence>
<dbReference type="PANTHER" id="PTHR21248:SF22">
    <property type="entry name" value="PHOSPHOLIPASE D"/>
    <property type="match status" value="1"/>
</dbReference>
<organism evidence="2 3">
    <name type="scientific">[Phormidium ambiguum] IAM M-71</name>
    <dbReference type="NCBI Taxonomy" id="454136"/>
    <lineage>
        <taxon>Bacteria</taxon>
        <taxon>Bacillati</taxon>
        <taxon>Cyanobacteriota</taxon>
        <taxon>Cyanophyceae</taxon>
        <taxon>Oscillatoriophycideae</taxon>
        <taxon>Aerosakkonematales</taxon>
        <taxon>Aerosakkonemataceae</taxon>
        <taxon>Floridanema</taxon>
    </lineage>
</organism>
<evidence type="ECO:0000313" key="2">
    <source>
        <dbReference type="EMBL" id="OKH33162.1"/>
    </source>
</evidence>
<dbReference type="RefSeq" id="WP_073596055.1">
    <property type="nucleotide sequence ID" value="NZ_MRCE01000032.1"/>
</dbReference>
<evidence type="ECO:0000313" key="3">
    <source>
        <dbReference type="Proteomes" id="UP000185860"/>
    </source>
</evidence>
<dbReference type="PROSITE" id="PS50035">
    <property type="entry name" value="PLD"/>
    <property type="match status" value="1"/>
</dbReference>
<dbReference type="OrthoDB" id="9762009at2"/>
<dbReference type="STRING" id="454136.NIES2119_24190"/>
<gene>
    <name evidence="2" type="ORF">NIES2119_24190</name>
</gene>
<dbReference type="CDD" id="cd09132">
    <property type="entry name" value="PLDc_unchar4"/>
    <property type="match status" value="1"/>
</dbReference>
<accession>A0A1U7I9I1</accession>
<dbReference type="InterPro" id="IPR025202">
    <property type="entry name" value="PLD-like_dom"/>
</dbReference>
<dbReference type="EMBL" id="MRCE01000032">
    <property type="protein sequence ID" value="OKH33162.1"/>
    <property type="molecule type" value="Genomic_DNA"/>
</dbReference>
<name>A0A1U7I9I1_9CYAN</name>
<dbReference type="Pfam" id="PF13091">
    <property type="entry name" value="PLDc_2"/>
    <property type="match status" value="1"/>
</dbReference>
<dbReference type="InterPro" id="IPR001736">
    <property type="entry name" value="PLipase_D/transphosphatidylase"/>
</dbReference>
<feature type="domain" description="PLD phosphodiesterase" evidence="1">
    <location>
        <begin position="203"/>
        <end position="230"/>
    </location>
</feature>
<dbReference type="GO" id="GO:0030572">
    <property type="term" value="F:phosphatidyltransferase activity"/>
    <property type="evidence" value="ECO:0007669"/>
    <property type="project" value="UniProtKB-ARBA"/>
</dbReference>
<dbReference type="GO" id="GO:0032049">
    <property type="term" value="P:cardiolipin biosynthetic process"/>
    <property type="evidence" value="ECO:0007669"/>
    <property type="project" value="UniProtKB-ARBA"/>
</dbReference>
<proteinExistence type="predicted"/>
<dbReference type="Proteomes" id="UP000185860">
    <property type="component" value="Unassembled WGS sequence"/>
</dbReference>
<dbReference type="InterPro" id="IPR047955">
    <property type="entry name" value="DrmC-like"/>
</dbReference>
<dbReference type="NCBIfam" id="NF038319">
    <property type="entry name" value="DISARM_DrmC_I"/>
    <property type="match status" value="1"/>
</dbReference>
<dbReference type="Gene3D" id="3.30.870.10">
    <property type="entry name" value="Endonuclease Chain A"/>
    <property type="match status" value="1"/>
</dbReference>
<comment type="caution">
    <text evidence="2">The sequence shown here is derived from an EMBL/GenBank/DDBJ whole genome shotgun (WGS) entry which is preliminary data.</text>
</comment>
<dbReference type="SUPFAM" id="SSF56024">
    <property type="entry name" value="Phospholipase D/nuclease"/>
    <property type="match status" value="1"/>
</dbReference>
<dbReference type="AlphaFoldDB" id="A0A1U7I9I1"/>
<dbReference type="PANTHER" id="PTHR21248">
    <property type="entry name" value="CARDIOLIPIN SYNTHASE"/>
    <property type="match status" value="1"/>
</dbReference>
<sequence>MLSPPLLAQIRRVALELPTPTLESIANVLSNCQSRGDSDNLKSELLQRLPKVSWRQAIVQLIEVWHTQAPSLDSSSLATALLTAAYCEQQNQEQLSVEIVWTGPSISDIPLRRTDQVLLQLIQNAQQELLLISFAVYKVPEIAAALVTAINRGVKLRIIVETPDSDHAKIPFGIKTAFGTKIITKAQVFVWPHEQRLTDSDGRFGSLHIKCAIADNTHLFISSANLTEYALALNMEMGLLVHSQDLASQVTEHIDRLIYQGILVLN</sequence>
<protein>
    <recommendedName>
        <fullName evidence="1">PLD phosphodiesterase domain-containing protein</fullName>
    </recommendedName>
</protein>